<protein>
    <recommendedName>
        <fullName evidence="4">Transposase</fullName>
    </recommendedName>
</protein>
<feature type="region of interest" description="Disordered" evidence="1">
    <location>
        <begin position="1"/>
        <end position="24"/>
    </location>
</feature>
<sequence length="73" mass="8211">MLNSWVKSSLQGRRSDRCRVRRRAERDRRAGTLIRRSRMVAVVALAWNAEARAPAARVRLCARAARASHAALA</sequence>
<keyword evidence="3" id="KW-1185">Reference proteome</keyword>
<evidence type="ECO:0000313" key="2">
    <source>
        <dbReference type="EMBL" id="GAA0955237.1"/>
    </source>
</evidence>
<evidence type="ECO:0000256" key="1">
    <source>
        <dbReference type="SAM" id="MobiDB-lite"/>
    </source>
</evidence>
<name>A0ABN1RDB5_9ACTN</name>
<dbReference type="Proteomes" id="UP001500418">
    <property type="component" value="Unassembled WGS sequence"/>
</dbReference>
<comment type="caution">
    <text evidence="2">The sequence shown here is derived from an EMBL/GenBank/DDBJ whole genome shotgun (WGS) entry which is preliminary data.</text>
</comment>
<feature type="compositionally biased region" description="Polar residues" evidence="1">
    <location>
        <begin position="1"/>
        <end position="12"/>
    </location>
</feature>
<reference evidence="2 3" key="1">
    <citation type="journal article" date="2019" name="Int. J. Syst. Evol. Microbiol.">
        <title>The Global Catalogue of Microorganisms (GCM) 10K type strain sequencing project: providing services to taxonomists for standard genome sequencing and annotation.</title>
        <authorList>
            <consortium name="The Broad Institute Genomics Platform"/>
            <consortium name="The Broad Institute Genome Sequencing Center for Infectious Disease"/>
            <person name="Wu L."/>
            <person name="Ma J."/>
        </authorList>
    </citation>
    <scope>NUCLEOTIDE SEQUENCE [LARGE SCALE GENOMIC DNA]</scope>
    <source>
        <strain evidence="2 3">JCM 11444</strain>
    </source>
</reference>
<organism evidence="2 3">
    <name type="scientific">Streptomyces rhizosphaericus</name>
    <dbReference type="NCBI Taxonomy" id="114699"/>
    <lineage>
        <taxon>Bacteria</taxon>
        <taxon>Bacillati</taxon>
        <taxon>Actinomycetota</taxon>
        <taxon>Actinomycetes</taxon>
        <taxon>Kitasatosporales</taxon>
        <taxon>Streptomycetaceae</taxon>
        <taxon>Streptomyces</taxon>
        <taxon>Streptomyces violaceusniger group</taxon>
    </lineage>
</organism>
<evidence type="ECO:0000313" key="3">
    <source>
        <dbReference type="Proteomes" id="UP001500418"/>
    </source>
</evidence>
<dbReference type="EMBL" id="BAAAID010000089">
    <property type="protein sequence ID" value="GAA0955237.1"/>
    <property type="molecule type" value="Genomic_DNA"/>
</dbReference>
<proteinExistence type="predicted"/>
<evidence type="ECO:0008006" key="4">
    <source>
        <dbReference type="Google" id="ProtNLM"/>
    </source>
</evidence>
<feature type="compositionally biased region" description="Basic and acidic residues" evidence="1">
    <location>
        <begin position="13"/>
        <end position="24"/>
    </location>
</feature>
<accession>A0ABN1RDB5</accession>
<gene>
    <name evidence="2" type="ORF">GCM10009575_083630</name>
</gene>